<evidence type="ECO:0000313" key="9">
    <source>
        <dbReference type="EMBL" id="MBC3833697.1"/>
    </source>
</evidence>
<comment type="caution">
    <text evidence="9">The sequence shown here is derived from an EMBL/GenBank/DDBJ whole genome shotgun (WGS) entry which is preliminary data.</text>
</comment>
<keyword evidence="7" id="KW-0472">Membrane</keyword>
<gene>
    <name evidence="9" type="ORF">H8K33_19495</name>
</gene>
<keyword evidence="10" id="KW-1185">Reference proteome</keyword>
<organism evidence="9 10">
    <name type="scientific">Undibacterium amnicola</name>
    <dbReference type="NCBI Taxonomy" id="1834038"/>
    <lineage>
        <taxon>Bacteria</taxon>
        <taxon>Pseudomonadati</taxon>
        <taxon>Pseudomonadota</taxon>
        <taxon>Betaproteobacteria</taxon>
        <taxon>Burkholderiales</taxon>
        <taxon>Oxalobacteraceae</taxon>
        <taxon>Undibacterium</taxon>
    </lineage>
</organism>
<sequence length="107" mass="11723">MSDGNLNSGWGAGWIIYKDRDQDGTLSTEDTILRVRGKLFSSSDQGSIIPSPKRKQIKFNEFGQVYGTFLQFKISQAKSPESIADAKYICIASGGRARVDKIACSAK</sequence>
<accession>A0ABR6XW59</accession>
<keyword evidence="5" id="KW-0812">Transmembrane</keyword>
<comment type="subcellular location">
    <subcellularLocation>
        <location evidence="1">Cell inner membrane</location>
        <topology evidence="1">Single-pass membrane protein</topology>
    </subcellularLocation>
</comment>
<keyword evidence="3" id="KW-0488">Methylation</keyword>
<reference evidence="9 10" key="1">
    <citation type="submission" date="2020-08" db="EMBL/GenBank/DDBJ databases">
        <title>Novel species isolated from subtropical streams in China.</title>
        <authorList>
            <person name="Lu H."/>
        </authorList>
    </citation>
    <scope>NUCLEOTIDE SEQUENCE [LARGE SCALE GENOMIC DNA]</scope>
    <source>
        <strain evidence="9 10">KCTC 52442</strain>
    </source>
</reference>
<name>A0ABR6XW59_9BURK</name>
<dbReference type="Pfam" id="PF12019">
    <property type="entry name" value="GspH"/>
    <property type="match status" value="1"/>
</dbReference>
<dbReference type="Gene3D" id="3.55.40.10">
    <property type="entry name" value="minor pseudopilin epsh domain"/>
    <property type="match status" value="1"/>
</dbReference>
<keyword evidence="6" id="KW-1133">Transmembrane helix</keyword>
<dbReference type="EMBL" id="JACOFU010000013">
    <property type="protein sequence ID" value="MBC3833697.1"/>
    <property type="molecule type" value="Genomic_DNA"/>
</dbReference>
<evidence type="ECO:0000256" key="3">
    <source>
        <dbReference type="ARBA" id="ARBA00022481"/>
    </source>
</evidence>
<protein>
    <submittedName>
        <fullName evidence="9">GspH/FimT family protein</fullName>
    </submittedName>
</protein>
<evidence type="ECO:0000256" key="7">
    <source>
        <dbReference type="ARBA" id="ARBA00023136"/>
    </source>
</evidence>
<proteinExistence type="predicted"/>
<keyword evidence="2" id="KW-1003">Cell membrane</keyword>
<dbReference type="InterPro" id="IPR022346">
    <property type="entry name" value="T2SS_GspH"/>
</dbReference>
<dbReference type="Proteomes" id="UP000643610">
    <property type="component" value="Unassembled WGS sequence"/>
</dbReference>
<evidence type="ECO:0000256" key="4">
    <source>
        <dbReference type="ARBA" id="ARBA00022519"/>
    </source>
</evidence>
<evidence type="ECO:0000256" key="2">
    <source>
        <dbReference type="ARBA" id="ARBA00022475"/>
    </source>
</evidence>
<evidence type="ECO:0000256" key="1">
    <source>
        <dbReference type="ARBA" id="ARBA00004377"/>
    </source>
</evidence>
<keyword evidence="4" id="KW-0997">Cell inner membrane</keyword>
<evidence type="ECO:0000313" key="10">
    <source>
        <dbReference type="Proteomes" id="UP000643610"/>
    </source>
</evidence>
<feature type="domain" description="General secretion pathway GspH" evidence="8">
    <location>
        <begin position="8"/>
        <end position="93"/>
    </location>
</feature>
<evidence type="ECO:0000259" key="8">
    <source>
        <dbReference type="Pfam" id="PF12019"/>
    </source>
</evidence>
<evidence type="ECO:0000256" key="5">
    <source>
        <dbReference type="ARBA" id="ARBA00022692"/>
    </source>
</evidence>
<evidence type="ECO:0000256" key="6">
    <source>
        <dbReference type="ARBA" id="ARBA00022989"/>
    </source>
</evidence>